<proteinExistence type="predicted"/>
<dbReference type="RefSeq" id="WP_163315082.1">
    <property type="nucleotide sequence ID" value="NZ_JAAGAA010000002.1"/>
</dbReference>
<feature type="domain" description="Iron-binding zinc finger CDGSH type" evidence="5">
    <location>
        <begin position="50"/>
        <end position="87"/>
    </location>
</feature>
<dbReference type="PIRSF" id="PIRSF009180">
    <property type="entry name" value="UCP009180"/>
    <property type="match status" value="1"/>
</dbReference>
<keyword evidence="1" id="KW-0001">2Fe-2S</keyword>
<keyword evidence="4" id="KW-0411">Iron-sulfur</keyword>
<evidence type="ECO:0000313" key="7">
    <source>
        <dbReference type="Proteomes" id="UP000482578"/>
    </source>
</evidence>
<dbReference type="Pfam" id="PF06902">
    <property type="entry name" value="Fer4_19"/>
    <property type="match status" value="1"/>
</dbReference>
<dbReference type="InterPro" id="IPR010693">
    <property type="entry name" value="Divergent_4Fe-4S_mono-cluster"/>
</dbReference>
<evidence type="ECO:0000256" key="4">
    <source>
        <dbReference type="ARBA" id="ARBA00023014"/>
    </source>
</evidence>
<dbReference type="InterPro" id="IPR042216">
    <property type="entry name" value="MitoNEET_CISD"/>
</dbReference>
<evidence type="ECO:0000259" key="5">
    <source>
        <dbReference type="SMART" id="SM00704"/>
    </source>
</evidence>
<keyword evidence="3" id="KW-0408">Iron</keyword>
<dbReference type="Pfam" id="PF09360">
    <property type="entry name" value="zf-CDGSH"/>
    <property type="match status" value="2"/>
</dbReference>
<dbReference type="EMBL" id="JAAGAA010000002">
    <property type="protein sequence ID" value="NDV11829.1"/>
    <property type="molecule type" value="Genomic_DNA"/>
</dbReference>
<feature type="domain" description="Iron-binding zinc finger CDGSH type" evidence="5">
    <location>
        <begin position="199"/>
        <end position="236"/>
    </location>
</feature>
<sequence>MSKDKVSPGSKAADARYRIVVLKDGPYLVYGQPPLTQQFICNNEDGNSWTYAEGADYPLAEPAALCRCGASKNKPFCDGSHAEVGFDGSETASSTPILQGAETFDGPKVQLTDNPDYCAFARFCDGKGRIWNLVGLPQPHAADHVRYEANHCPAGRLLAWDKASGTPLEDVLEPALGLIEDPPAHCSGPLWVKGGIRVESADGTSYEIRNRVTLCRCGASENKPFCDGSHAGRNWAGKRWQDGLPGQAEPADGE</sequence>
<evidence type="ECO:0000256" key="2">
    <source>
        <dbReference type="ARBA" id="ARBA00022723"/>
    </source>
</evidence>
<dbReference type="Gene3D" id="3.40.5.90">
    <property type="entry name" value="CDGSH iron-sulfur domain, mitoNEET-type"/>
    <property type="match status" value="2"/>
</dbReference>
<dbReference type="GO" id="GO:0005737">
    <property type="term" value="C:cytoplasm"/>
    <property type="evidence" value="ECO:0007669"/>
    <property type="project" value="UniProtKB-ARBA"/>
</dbReference>
<keyword evidence="2" id="KW-0479">Metal-binding</keyword>
<dbReference type="InterPro" id="IPR052950">
    <property type="entry name" value="CISD"/>
</dbReference>
<name>A0A6B2KPC5_9NEIS</name>
<dbReference type="Proteomes" id="UP000482578">
    <property type="component" value="Unassembled WGS sequence"/>
</dbReference>
<dbReference type="GO" id="GO:0051537">
    <property type="term" value="F:2 iron, 2 sulfur cluster binding"/>
    <property type="evidence" value="ECO:0007669"/>
    <property type="project" value="UniProtKB-KW"/>
</dbReference>
<keyword evidence="7" id="KW-1185">Reference proteome</keyword>
<protein>
    <submittedName>
        <fullName evidence="6">CDGSH iron-sulfur domain-containing protein</fullName>
    </submittedName>
</protein>
<gene>
    <name evidence="6" type="ORF">GZH52_03325</name>
</gene>
<accession>A0A6B2KPC5</accession>
<dbReference type="InterPro" id="IPR018967">
    <property type="entry name" value="FeS-contain_CDGSH-typ"/>
</dbReference>
<dbReference type="SMART" id="SM00704">
    <property type="entry name" value="ZnF_CDGSH"/>
    <property type="match status" value="2"/>
</dbReference>
<dbReference type="GO" id="GO:0046872">
    <property type="term" value="F:metal ion binding"/>
    <property type="evidence" value="ECO:0007669"/>
    <property type="project" value="UniProtKB-KW"/>
</dbReference>
<evidence type="ECO:0000256" key="1">
    <source>
        <dbReference type="ARBA" id="ARBA00022714"/>
    </source>
</evidence>
<comment type="caution">
    <text evidence="6">The sequence shown here is derived from an EMBL/GenBank/DDBJ whole genome shotgun (WGS) entry which is preliminary data.</text>
</comment>
<dbReference type="PANTHER" id="PTHR46491">
    <property type="entry name" value="CDGSH IRON SULFUR DOMAIN PROTEIN HOMOLOG"/>
    <property type="match status" value="1"/>
</dbReference>
<evidence type="ECO:0000256" key="3">
    <source>
        <dbReference type="ARBA" id="ARBA00023004"/>
    </source>
</evidence>
<organism evidence="6 7">
    <name type="scientific">Crenobacter caeni</name>
    <dbReference type="NCBI Taxonomy" id="2705474"/>
    <lineage>
        <taxon>Bacteria</taxon>
        <taxon>Pseudomonadati</taxon>
        <taxon>Pseudomonadota</taxon>
        <taxon>Betaproteobacteria</taxon>
        <taxon>Neisseriales</taxon>
        <taxon>Neisseriaceae</taxon>
        <taxon>Crenobacter</taxon>
    </lineage>
</organism>
<dbReference type="InterPro" id="IPR016548">
    <property type="entry name" value="UCP009180"/>
</dbReference>
<evidence type="ECO:0000313" key="6">
    <source>
        <dbReference type="EMBL" id="NDV11829.1"/>
    </source>
</evidence>
<dbReference type="PANTHER" id="PTHR46491:SF3">
    <property type="entry name" value="CDGSH IRON-SULFUR DOMAIN-CONTAINING PROTEIN 3, MITOCHONDRIAL"/>
    <property type="match status" value="1"/>
</dbReference>
<reference evidence="6 7" key="1">
    <citation type="submission" date="2020-02" db="EMBL/GenBank/DDBJ databases">
        <authorList>
            <person name="Yang Z."/>
        </authorList>
    </citation>
    <scope>NUCLEOTIDE SEQUENCE [LARGE SCALE GENOMIC DNA]</scope>
    <source>
        <strain evidence="6 7">HX-7-9</strain>
    </source>
</reference>
<dbReference type="AlphaFoldDB" id="A0A6B2KPC5"/>